<dbReference type="OrthoDB" id="361102at2759"/>
<reference evidence="6 8" key="2">
    <citation type="submission" date="2018-03" db="EMBL/GenBank/DDBJ databases">
        <authorList>
            <person name="Fogelqvist J."/>
        </authorList>
    </citation>
    <scope>NUCLEOTIDE SEQUENCE [LARGE SCALE GENOMIC DNA]</scope>
</reference>
<reference evidence="5 7" key="1">
    <citation type="submission" date="2015-02" db="EMBL/GenBank/DDBJ databases">
        <authorList>
            <person name="Chooi Y.-H."/>
        </authorList>
    </citation>
    <scope>NUCLEOTIDE SEQUENCE [LARGE SCALE GENOMIC DNA]</scope>
    <source>
        <strain evidence="5">E3</strain>
    </source>
</reference>
<geneLocation type="mitochondrion" evidence="6"/>
<protein>
    <recommendedName>
        <fullName evidence="4">HTH TFE/IIEalpha-type domain-containing protein</fullName>
    </recommendedName>
</protein>
<dbReference type="PANTHER" id="PTHR13097:SF7">
    <property type="entry name" value="GENERAL TRANSCRIPTION FACTOR IIE SUBUNIT 1"/>
    <property type="match status" value="1"/>
</dbReference>
<keyword evidence="2" id="KW-0804">Transcription</keyword>
<name>A0A0G4IT49_PLABS</name>
<dbReference type="GO" id="GO:0005673">
    <property type="term" value="C:transcription factor TFIIE complex"/>
    <property type="evidence" value="ECO:0007669"/>
    <property type="project" value="TreeGrafter"/>
</dbReference>
<accession>A0A0G4IT49</accession>
<dbReference type="PANTHER" id="PTHR13097">
    <property type="entry name" value="TRANSCRIPTION INITIATION FACTOR IIE, ALPHA SUBUNIT"/>
    <property type="match status" value="1"/>
</dbReference>
<dbReference type="GO" id="GO:0006367">
    <property type="term" value="P:transcription initiation at RNA polymerase II promoter"/>
    <property type="evidence" value="ECO:0007669"/>
    <property type="project" value="InterPro"/>
</dbReference>
<dbReference type="InterPro" id="IPR002853">
    <property type="entry name" value="TFIIE_asu"/>
</dbReference>
<organism evidence="5 7">
    <name type="scientific">Plasmodiophora brassicae</name>
    <name type="common">Clubroot disease agent</name>
    <dbReference type="NCBI Taxonomy" id="37360"/>
    <lineage>
        <taxon>Eukaryota</taxon>
        <taxon>Sar</taxon>
        <taxon>Rhizaria</taxon>
        <taxon>Endomyxa</taxon>
        <taxon>Phytomyxea</taxon>
        <taxon>Plasmodiophorida</taxon>
        <taxon>Plasmodiophoridae</taxon>
        <taxon>Plasmodiophora</taxon>
    </lineage>
</organism>
<dbReference type="InterPro" id="IPR036390">
    <property type="entry name" value="WH_DNA-bd_sf"/>
</dbReference>
<keyword evidence="6" id="KW-0496">Mitochondrion</keyword>
<feature type="domain" description="HTH TFE/IIEalpha-type" evidence="4">
    <location>
        <begin position="26"/>
        <end position="113"/>
    </location>
</feature>
<dbReference type="EMBL" id="CDSF01000084">
    <property type="protein sequence ID" value="CEO98402.1"/>
    <property type="molecule type" value="Genomic_DNA"/>
</dbReference>
<evidence type="ECO:0000313" key="8">
    <source>
        <dbReference type="Proteomes" id="UP000290189"/>
    </source>
</evidence>
<gene>
    <name evidence="5" type="ORF">PBRA_006516</name>
    <name evidence="6" type="ORF">PLBR_LOCUS1701</name>
</gene>
<evidence type="ECO:0000259" key="4">
    <source>
        <dbReference type="PROSITE" id="PS51344"/>
    </source>
</evidence>
<dbReference type="Proteomes" id="UP000290189">
    <property type="component" value="Unassembled WGS sequence"/>
</dbReference>
<evidence type="ECO:0000313" key="5">
    <source>
        <dbReference type="EMBL" id="CEO98402.1"/>
    </source>
</evidence>
<dbReference type="AlphaFoldDB" id="A0A0G4IT49"/>
<dbReference type="Pfam" id="PF02002">
    <property type="entry name" value="TFIIE_alpha"/>
    <property type="match status" value="1"/>
</dbReference>
<feature type="region of interest" description="Disordered" evidence="3">
    <location>
        <begin position="229"/>
        <end position="250"/>
    </location>
</feature>
<dbReference type="SMART" id="SM00531">
    <property type="entry name" value="TFIIE"/>
    <property type="match status" value="1"/>
</dbReference>
<feature type="region of interest" description="Disordered" evidence="3">
    <location>
        <begin position="318"/>
        <end position="339"/>
    </location>
</feature>
<dbReference type="InterPro" id="IPR036388">
    <property type="entry name" value="WH-like_DNA-bd_sf"/>
</dbReference>
<evidence type="ECO:0000256" key="1">
    <source>
        <dbReference type="ARBA" id="ARBA00023015"/>
    </source>
</evidence>
<evidence type="ECO:0000313" key="6">
    <source>
        <dbReference type="EMBL" id="SPQ94486.1"/>
    </source>
</evidence>
<dbReference type="InterPro" id="IPR024550">
    <property type="entry name" value="TFIIEa/SarR/Rpc3_HTH_dom"/>
</dbReference>
<keyword evidence="7" id="KW-1185">Reference proteome</keyword>
<proteinExistence type="predicted"/>
<dbReference type="EMBL" id="OVEO01000002">
    <property type="protein sequence ID" value="SPQ94486.1"/>
    <property type="molecule type" value="Genomic_DNA"/>
</dbReference>
<sequence>METSARSPFHGVAAGWLLPMGSRALAERIARTVVRAFYDDVHVVVFDALLVEKEQPAKDTDIAEHIRLPPKLVRTTLQKLKRDGLVFERSQKQAAGAKKSSVFLWGFDHDKFPRVFRYRMLMMRRAATEKLRSAIEEERFTCPNESCYMHERGLTTMEAMQVRKQIGATEFACEICSAPLVKMRSPAASSDIGTTAEDIKARLNRQMMQLEAMVTNLLQVMYQEKQDAAAARPDAKEPVRPGTSALAGTETISVKLEESGAPGLLPTPVASRAASVALPWEASASSAVADGDDAVEPPTSGLAPARYEEILRQQEADLEEEKRQLQQQQASVPPEERDEALSSVVTVTVQGVVMPLDTITEEHFAAMTDDEYRRYEEIVQKEGDYHDEFG</sequence>
<dbReference type="Proteomes" id="UP000039324">
    <property type="component" value="Unassembled WGS sequence"/>
</dbReference>
<dbReference type="Gene3D" id="1.10.10.10">
    <property type="entry name" value="Winged helix-like DNA-binding domain superfamily/Winged helix DNA-binding domain"/>
    <property type="match status" value="1"/>
</dbReference>
<dbReference type="PROSITE" id="PS51344">
    <property type="entry name" value="HTH_TFE_IIE"/>
    <property type="match status" value="1"/>
</dbReference>
<dbReference type="InterPro" id="IPR017919">
    <property type="entry name" value="TFIIE/TFIIEa_HTH"/>
</dbReference>
<dbReference type="SUPFAM" id="SSF46785">
    <property type="entry name" value="Winged helix' DNA-binding domain"/>
    <property type="match status" value="1"/>
</dbReference>
<keyword evidence="1" id="KW-0805">Transcription regulation</keyword>
<dbReference type="STRING" id="37360.A0A0G4IT49"/>
<dbReference type="InterPro" id="IPR039997">
    <property type="entry name" value="TFE"/>
</dbReference>
<evidence type="ECO:0000256" key="3">
    <source>
        <dbReference type="SAM" id="MobiDB-lite"/>
    </source>
</evidence>
<evidence type="ECO:0000313" key="7">
    <source>
        <dbReference type="Proteomes" id="UP000039324"/>
    </source>
</evidence>
<evidence type="ECO:0000256" key="2">
    <source>
        <dbReference type="ARBA" id="ARBA00023163"/>
    </source>
</evidence>